<dbReference type="Proteomes" id="UP000595197">
    <property type="component" value="Chromosome"/>
</dbReference>
<dbReference type="InterPro" id="IPR007956">
    <property type="entry name" value="Malonyl_CoA_deC_C"/>
</dbReference>
<dbReference type="Pfam" id="PF05292">
    <property type="entry name" value="MCD"/>
    <property type="match status" value="1"/>
</dbReference>
<accession>A0ABX7BD66</accession>
<keyword evidence="4" id="KW-1185">Reference proteome</keyword>
<name>A0ABX7BD66_9PROT</name>
<organism evidence="3 4">
    <name type="scientific">Skermanella cutis</name>
    <dbReference type="NCBI Taxonomy" id="2775420"/>
    <lineage>
        <taxon>Bacteria</taxon>
        <taxon>Pseudomonadati</taxon>
        <taxon>Pseudomonadota</taxon>
        <taxon>Alphaproteobacteria</taxon>
        <taxon>Rhodospirillales</taxon>
        <taxon>Azospirillaceae</taxon>
        <taxon>Skermanella</taxon>
    </lineage>
</organism>
<dbReference type="InterPro" id="IPR038917">
    <property type="entry name" value="Malonyl_CoA_deC"/>
</dbReference>
<evidence type="ECO:0000313" key="4">
    <source>
        <dbReference type="Proteomes" id="UP000595197"/>
    </source>
</evidence>
<proteinExistence type="predicted"/>
<dbReference type="Gene3D" id="3.40.630.150">
    <property type="entry name" value="Malonyl-CoA decarboxylase, catalytic domain"/>
    <property type="match status" value="1"/>
</dbReference>
<reference evidence="3" key="1">
    <citation type="submission" date="2021-02" db="EMBL/GenBank/DDBJ databases">
        <title>Skermanella TT6 skin isolate.</title>
        <authorList>
            <person name="Lee K."/>
            <person name="Ganzorig M."/>
        </authorList>
    </citation>
    <scope>NUCLEOTIDE SEQUENCE</scope>
    <source>
        <strain evidence="3">TT6</strain>
    </source>
</reference>
<dbReference type="PANTHER" id="PTHR28641:SF1">
    <property type="entry name" value="MALONYL-COA DECARBOXYLASE, MITOCHONDRIAL"/>
    <property type="match status" value="1"/>
</dbReference>
<dbReference type="InterPro" id="IPR038351">
    <property type="entry name" value="MCD_N_sf"/>
</dbReference>
<dbReference type="Pfam" id="PF17408">
    <property type="entry name" value="MCD_N"/>
    <property type="match status" value="1"/>
</dbReference>
<evidence type="ECO:0000259" key="2">
    <source>
        <dbReference type="Pfam" id="PF17408"/>
    </source>
</evidence>
<dbReference type="RefSeq" id="WP_201080756.1">
    <property type="nucleotide sequence ID" value="NZ_CP067420.1"/>
</dbReference>
<protein>
    <submittedName>
        <fullName evidence="3">Malonyl-CoA decarboxylase</fullName>
    </submittedName>
</protein>
<sequence length="490" mass="54557">MTQLPAPLEEQPSPSLFDRTLENLRSAWRDIAAFSREAVGAMPRPHLPREDADRLRVQMQACLAGRGGEVSARARAAELGRTYLSLDSTGRRNFLTILSRDFDVDRATVDQAVDAFHKAPDPVLRGKAERKLREALEPGRMRLLTQFNGLPEGVKFLVDMRAQLLEWAADDPLMAALEADLKTLLKNWFDVGFLELRRITWDSPAALLEKLIAYEAVHAIRGWQDLKDRLDSDRRCFAFFHPRMPDEPLIFVEVALVSGMSDNVQTLLDEAAPVQDPQAADTAIFYSISNAQKGLAGISFGNFLIKRVVDSLTAEFPKLKYFATLSPIPGFRRWLDGEMTAAEASDDGDILTTSERARIADLFTDAGILPPETAAGLAAVLDRPGWHRDEAIVKVVKPILMRLCATYLIEAKAGKRARDPVAHFHLSNGARMERLNWLGDTSENGLRQSAGMMINYRYKLADIESNHEAYTGDGNINVSSYVRAHLKSTG</sequence>
<dbReference type="InterPro" id="IPR035372">
    <property type="entry name" value="MCD_N"/>
</dbReference>
<evidence type="ECO:0000313" key="3">
    <source>
        <dbReference type="EMBL" id="QQP92142.1"/>
    </source>
</evidence>
<dbReference type="InterPro" id="IPR042303">
    <property type="entry name" value="Malonyl_CoA_deC_C_sf"/>
</dbReference>
<dbReference type="EMBL" id="CP067420">
    <property type="protein sequence ID" value="QQP92142.1"/>
    <property type="molecule type" value="Genomic_DNA"/>
</dbReference>
<dbReference type="Gene3D" id="1.20.140.90">
    <property type="entry name" value="Malonyl-CoA decarboxylase, oligemerization domain"/>
    <property type="match status" value="1"/>
</dbReference>
<gene>
    <name evidence="3" type="ORF">IGS68_13470</name>
</gene>
<feature type="domain" description="Malonyl-CoA decarboxylase N-terminal" evidence="2">
    <location>
        <begin position="102"/>
        <end position="189"/>
    </location>
</feature>
<dbReference type="PANTHER" id="PTHR28641">
    <property type="match status" value="1"/>
</dbReference>
<evidence type="ECO:0000259" key="1">
    <source>
        <dbReference type="Pfam" id="PF05292"/>
    </source>
</evidence>
<feature type="domain" description="Malonyl-CoA decarboxylase C-terminal" evidence="1">
    <location>
        <begin position="192"/>
        <end position="459"/>
    </location>
</feature>